<dbReference type="Proteomes" id="UP000249902">
    <property type="component" value="Unassembled WGS sequence"/>
</dbReference>
<organism evidence="2 4">
    <name type="scientific">Capnocytophaga sputigena</name>
    <dbReference type="NCBI Taxonomy" id="1019"/>
    <lineage>
        <taxon>Bacteria</taxon>
        <taxon>Pseudomonadati</taxon>
        <taxon>Bacteroidota</taxon>
        <taxon>Flavobacteriia</taxon>
        <taxon>Flavobacteriales</taxon>
        <taxon>Flavobacteriaceae</taxon>
        <taxon>Capnocytophaga</taxon>
    </lineage>
</organism>
<evidence type="ECO:0000313" key="3">
    <source>
        <dbReference type="Proteomes" id="UP000217301"/>
    </source>
</evidence>
<evidence type="ECO:0000313" key="1">
    <source>
        <dbReference type="EMBL" id="ATA83170.1"/>
    </source>
</evidence>
<evidence type="ECO:0000313" key="2">
    <source>
        <dbReference type="EMBL" id="SQA76494.1"/>
    </source>
</evidence>
<proteinExistence type="predicted"/>
<sequence length="130" mass="15668">MEIKEQSTTLENFMDYEQYENRNPNTDFLRKTFYQWQWKEMQNIGFSRKYLIKTIFILLLFCVSSCKTTHQSFVKYYAYESKEKFSNGLPVLYYTLESSPNKQIIRFSSSQEYDEASVLKIYGEKSFRLG</sequence>
<dbReference type="Proteomes" id="UP000217301">
    <property type="component" value="Chromosome"/>
</dbReference>
<dbReference type="AlphaFoldDB" id="A0AAX2IEB3"/>
<protein>
    <submittedName>
        <fullName evidence="2">Uncharacterized protein</fullName>
    </submittedName>
</protein>
<dbReference type="RefSeq" id="WP_040361996.1">
    <property type="nucleotide sequence ID" value="NZ_CP022385.1"/>
</dbReference>
<keyword evidence="3" id="KW-1185">Reference proteome</keyword>
<reference evidence="1" key="1">
    <citation type="journal article" date="2017" name="Genome Announc.">
        <title>Twelve Complete Reference Genomes of Clinical Isolates in the Capnocytophaga Genus.</title>
        <authorList>
            <person name="Villarma A."/>
            <person name="Gulvik C.A."/>
            <person name="Rowe L.A."/>
            <person name="Sheth M."/>
            <person name="Juieng P."/>
            <person name="Nicholson A.C."/>
            <person name="Loparev V.N."/>
            <person name="McQuiston J.R."/>
        </authorList>
    </citation>
    <scope>NUCLEOTIDE SEQUENCE</scope>
    <source>
        <strain evidence="1">KC1668</strain>
    </source>
</reference>
<accession>A0AAX2IEB3</accession>
<dbReference type="EMBL" id="CP022385">
    <property type="protein sequence ID" value="ATA83170.1"/>
    <property type="molecule type" value="Genomic_DNA"/>
</dbReference>
<reference evidence="3" key="2">
    <citation type="submission" date="2017-06" db="EMBL/GenBank/DDBJ databases">
        <title>Capnocytophaga spp. assemblies.</title>
        <authorList>
            <person name="Gulvik C.A."/>
        </authorList>
    </citation>
    <scope>NUCLEOTIDE SEQUENCE [LARGE SCALE GENOMIC DNA]</scope>
    <source>
        <strain evidence="3">KC1668</strain>
    </source>
</reference>
<name>A0AAX2IEB3_CAPSP</name>
<dbReference type="EMBL" id="UAVP01000011">
    <property type="protein sequence ID" value="SQA76494.1"/>
    <property type="molecule type" value="Genomic_DNA"/>
</dbReference>
<gene>
    <name evidence="1" type="ORF">CGC55_01045</name>
    <name evidence="2" type="ORF">NCTC11653_02419</name>
</gene>
<evidence type="ECO:0000313" key="4">
    <source>
        <dbReference type="Proteomes" id="UP000249902"/>
    </source>
</evidence>
<reference evidence="2 4" key="3">
    <citation type="submission" date="2018-06" db="EMBL/GenBank/DDBJ databases">
        <authorList>
            <consortium name="Pathogen Informatics"/>
            <person name="Doyle S."/>
        </authorList>
    </citation>
    <scope>NUCLEOTIDE SEQUENCE [LARGE SCALE GENOMIC DNA]</scope>
    <source>
        <strain evidence="2 4">NCTC11653</strain>
    </source>
</reference>
<dbReference type="KEGG" id="cspu:CGC55_01045"/>